<dbReference type="AlphaFoldDB" id="A0A5J4X1T9"/>
<organism evidence="1 2">
    <name type="scientific">Streblomastix strix</name>
    <dbReference type="NCBI Taxonomy" id="222440"/>
    <lineage>
        <taxon>Eukaryota</taxon>
        <taxon>Metamonada</taxon>
        <taxon>Preaxostyla</taxon>
        <taxon>Oxymonadida</taxon>
        <taxon>Streblomastigidae</taxon>
        <taxon>Streblomastix</taxon>
    </lineage>
</organism>
<protein>
    <submittedName>
        <fullName evidence="1">Uncharacterized protein</fullName>
    </submittedName>
</protein>
<comment type="caution">
    <text evidence="1">The sequence shown here is derived from an EMBL/GenBank/DDBJ whole genome shotgun (WGS) entry which is preliminary data.</text>
</comment>
<accession>A0A5J4X1T9</accession>
<name>A0A5J4X1T9_9EUKA</name>
<reference evidence="1 2" key="1">
    <citation type="submission" date="2019-03" db="EMBL/GenBank/DDBJ databases">
        <title>Single cell metagenomics reveals metabolic interactions within the superorganism composed of flagellate Streblomastix strix and complex community of Bacteroidetes bacteria on its surface.</title>
        <authorList>
            <person name="Treitli S.C."/>
            <person name="Kolisko M."/>
            <person name="Husnik F."/>
            <person name="Keeling P."/>
            <person name="Hampl V."/>
        </authorList>
    </citation>
    <scope>NUCLEOTIDE SEQUENCE [LARGE SCALE GENOMIC DNA]</scope>
    <source>
        <strain evidence="1">ST1C</strain>
    </source>
</reference>
<evidence type="ECO:0000313" key="1">
    <source>
        <dbReference type="EMBL" id="KAA6400429.1"/>
    </source>
</evidence>
<sequence>MVMWVRLEQRAFICGEIQDIGFSKAYGESRVDLYQELRDEFSDDSVSGEDDEEEEDDDILDRVEVDDDVIVDDPVDVLGLCIGEVNSPFY</sequence>
<dbReference type="Proteomes" id="UP000324800">
    <property type="component" value="Unassembled WGS sequence"/>
</dbReference>
<evidence type="ECO:0000313" key="2">
    <source>
        <dbReference type="Proteomes" id="UP000324800"/>
    </source>
</evidence>
<proteinExistence type="predicted"/>
<gene>
    <name evidence="1" type="ORF">EZS28_004044</name>
</gene>
<dbReference type="EMBL" id="SNRW01000563">
    <property type="protein sequence ID" value="KAA6400429.1"/>
    <property type="molecule type" value="Genomic_DNA"/>
</dbReference>